<feature type="region of interest" description="Disordered" evidence="1">
    <location>
        <begin position="1"/>
        <end position="24"/>
    </location>
</feature>
<dbReference type="AlphaFoldDB" id="A0A6C7E5F6"/>
<dbReference type="KEGG" id="aym:YM304_02250"/>
<dbReference type="RefSeq" id="WP_015439787.1">
    <property type="nucleotide sequence ID" value="NC_020520.1"/>
</dbReference>
<proteinExistence type="predicted"/>
<name>A0A6C7E5F6_ILUCY</name>
<accession>A0A6C7E5F6</accession>
<gene>
    <name evidence="2" type="ORF">YM304_02250</name>
</gene>
<evidence type="ECO:0000256" key="1">
    <source>
        <dbReference type="SAM" id="MobiDB-lite"/>
    </source>
</evidence>
<organism evidence="2 3">
    <name type="scientific">Ilumatobacter coccineus (strain NBRC 103263 / KCTC 29153 / YM16-304)</name>
    <dbReference type="NCBI Taxonomy" id="1313172"/>
    <lineage>
        <taxon>Bacteria</taxon>
        <taxon>Bacillati</taxon>
        <taxon>Actinomycetota</taxon>
        <taxon>Acidimicrobiia</taxon>
        <taxon>Acidimicrobiales</taxon>
        <taxon>Ilumatobacteraceae</taxon>
        <taxon>Ilumatobacter</taxon>
    </lineage>
</organism>
<protein>
    <submittedName>
        <fullName evidence="2">Uncharacterized protein</fullName>
    </submittedName>
</protein>
<evidence type="ECO:0000313" key="2">
    <source>
        <dbReference type="EMBL" id="BAN00539.1"/>
    </source>
</evidence>
<dbReference type="Proteomes" id="UP000011863">
    <property type="component" value="Chromosome"/>
</dbReference>
<dbReference type="OrthoDB" id="1489751at2"/>
<dbReference type="EMBL" id="AP012057">
    <property type="protein sequence ID" value="BAN00539.1"/>
    <property type="molecule type" value="Genomic_DNA"/>
</dbReference>
<keyword evidence="3" id="KW-1185">Reference proteome</keyword>
<reference evidence="2 3" key="1">
    <citation type="journal article" date="2013" name="Int. J. Syst. Evol. Microbiol.">
        <title>Ilumatobacter nonamiense sp. nov. and Ilumatobacter coccineum sp. nov., isolated from seashore sand.</title>
        <authorList>
            <person name="Matsumoto A."/>
            <person name="Kasai H."/>
            <person name="Matsuo Y."/>
            <person name="Shizuri Y."/>
            <person name="Ichikawa N."/>
            <person name="Fujita N."/>
            <person name="Omura S."/>
            <person name="Takahashi Y."/>
        </authorList>
    </citation>
    <scope>NUCLEOTIDE SEQUENCE [LARGE SCALE GENOMIC DNA]</scope>
    <source>
        <strain evidence="3">NBRC 103263 / KCTC 29153 / YM16-304</strain>
    </source>
</reference>
<evidence type="ECO:0000313" key="3">
    <source>
        <dbReference type="Proteomes" id="UP000011863"/>
    </source>
</evidence>
<sequence length="355" mass="38663">MSTACGQARRPSTEPCHIDSEVKNRSGHPRWWCYTHGAPAWGAGGTRLRECPGANRPEPPPDEILELDVDSYLGGVGLWGAVHPVINTGPRVKEWGIHVHARDRPGGAKAIDDTFERVVLRGSSETIEVDALAATSYLVANVFDLELKRLGCPHCGGIHLDAEEFAAEAHRKHQCNHCGRHFFDPDGEPSISNPLAGLSESFGRRGGVTTSQEALSIKQSDFGGIAVWGSNEALLWTAERPEESGVHVHAWSDAGALVIDDTFGRVSIDGEQLNPEQVRVLMVQQSLSFLRDRVVDLACTGCGTPHFDVGLDGLRPHDLHICHHCGAEFKGRSRYRKVVSNPAVALIRRLSSHTP</sequence>